<dbReference type="AlphaFoldDB" id="A0AAD5PHQ9"/>
<reference evidence="2" key="2">
    <citation type="submission" date="2023-02" db="EMBL/GenBank/DDBJ databases">
        <authorList>
            <consortium name="DOE Joint Genome Institute"/>
            <person name="Mondo S.J."/>
            <person name="Chang Y."/>
            <person name="Wang Y."/>
            <person name="Ahrendt S."/>
            <person name="Andreopoulos W."/>
            <person name="Barry K."/>
            <person name="Beard J."/>
            <person name="Benny G.L."/>
            <person name="Blankenship S."/>
            <person name="Bonito G."/>
            <person name="Cuomo C."/>
            <person name="Desiro A."/>
            <person name="Gervers K.A."/>
            <person name="Hundley H."/>
            <person name="Kuo A."/>
            <person name="LaButti K."/>
            <person name="Lang B.F."/>
            <person name="Lipzen A."/>
            <person name="O'Donnell K."/>
            <person name="Pangilinan J."/>
            <person name="Reynolds N."/>
            <person name="Sandor L."/>
            <person name="Smith M.W."/>
            <person name="Tsang A."/>
            <person name="Grigoriev I.V."/>
            <person name="Stajich J.E."/>
            <person name="Spatafora J.W."/>
        </authorList>
    </citation>
    <scope>NUCLEOTIDE SEQUENCE</scope>
    <source>
        <strain evidence="2">RSA 2281</strain>
    </source>
</reference>
<organism evidence="2 3">
    <name type="scientific">Phascolomyces articulosus</name>
    <dbReference type="NCBI Taxonomy" id="60185"/>
    <lineage>
        <taxon>Eukaryota</taxon>
        <taxon>Fungi</taxon>
        <taxon>Fungi incertae sedis</taxon>
        <taxon>Mucoromycota</taxon>
        <taxon>Mucoromycotina</taxon>
        <taxon>Mucoromycetes</taxon>
        <taxon>Mucorales</taxon>
        <taxon>Lichtheimiaceae</taxon>
        <taxon>Phascolomyces</taxon>
    </lineage>
</organism>
<keyword evidence="3" id="KW-1185">Reference proteome</keyword>
<sequence>MTFFEIQAAYQTIMTPSSSSSNDITILNNDNEHCYYYNNNGDILNEKDHHQYDQLQMNSNTGDSFHEIIWDDYDNAALIDMLLTTAAAATTNNNDDPLFCMNNTMATLSSPSSLSASSIDDDDRRSSDTPTSLSPPNIINEKPKRKRKSTSNARIGYCQHPKHIDYREENSINTSCSSSPPQCAMKAASLSSSSSTTMTPRRGRPPKGTKAIDKKGVEEGYIWAMTVRPLPKRLEAVVGQVNIKVCLTCLKRSDLDQEYLTHPAYIGPQQQHVHHKRKRK</sequence>
<dbReference type="Proteomes" id="UP001209540">
    <property type="component" value="Unassembled WGS sequence"/>
</dbReference>
<evidence type="ECO:0000313" key="3">
    <source>
        <dbReference type="Proteomes" id="UP001209540"/>
    </source>
</evidence>
<feature type="region of interest" description="Disordered" evidence="1">
    <location>
        <begin position="109"/>
        <end position="212"/>
    </location>
</feature>
<reference evidence="2" key="1">
    <citation type="journal article" date="2022" name="IScience">
        <title>Evolution of zygomycete secretomes and the origins of terrestrial fungal ecologies.</title>
        <authorList>
            <person name="Chang Y."/>
            <person name="Wang Y."/>
            <person name="Mondo S."/>
            <person name="Ahrendt S."/>
            <person name="Andreopoulos W."/>
            <person name="Barry K."/>
            <person name="Beard J."/>
            <person name="Benny G.L."/>
            <person name="Blankenship S."/>
            <person name="Bonito G."/>
            <person name="Cuomo C."/>
            <person name="Desiro A."/>
            <person name="Gervers K.A."/>
            <person name="Hundley H."/>
            <person name="Kuo A."/>
            <person name="LaButti K."/>
            <person name="Lang B.F."/>
            <person name="Lipzen A."/>
            <person name="O'Donnell K."/>
            <person name="Pangilinan J."/>
            <person name="Reynolds N."/>
            <person name="Sandor L."/>
            <person name="Smith M.E."/>
            <person name="Tsang A."/>
            <person name="Grigoriev I.V."/>
            <person name="Stajich J.E."/>
            <person name="Spatafora J.W."/>
        </authorList>
    </citation>
    <scope>NUCLEOTIDE SEQUENCE</scope>
    <source>
        <strain evidence="2">RSA 2281</strain>
    </source>
</reference>
<feature type="compositionally biased region" description="Low complexity" evidence="1">
    <location>
        <begin position="184"/>
        <end position="200"/>
    </location>
</feature>
<dbReference type="EMBL" id="JAIXMP010000008">
    <property type="protein sequence ID" value="KAI9268909.1"/>
    <property type="molecule type" value="Genomic_DNA"/>
</dbReference>
<feature type="compositionally biased region" description="Polar residues" evidence="1">
    <location>
        <begin position="171"/>
        <end position="181"/>
    </location>
</feature>
<evidence type="ECO:0000256" key="1">
    <source>
        <dbReference type="SAM" id="MobiDB-lite"/>
    </source>
</evidence>
<feature type="compositionally biased region" description="Low complexity" evidence="1">
    <location>
        <begin position="109"/>
        <end position="118"/>
    </location>
</feature>
<accession>A0AAD5PHQ9</accession>
<comment type="caution">
    <text evidence="2">The sequence shown here is derived from an EMBL/GenBank/DDBJ whole genome shotgun (WGS) entry which is preliminary data.</text>
</comment>
<gene>
    <name evidence="2" type="ORF">BDA99DRAFT_502967</name>
</gene>
<evidence type="ECO:0000313" key="2">
    <source>
        <dbReference type="EMBL" id="KAI9268909.1"/>
    </source>
</evidence>
<proteinExistence type="predicted"/>
<protein>
    <submittedName>
        <fullName evidence="2">Uncharacterized protein</fullName>
    </submittedName>
</protein>
<name>A0AAD5PHQ9_9FUNG</name>